<dbReference type="InterPro" id="IPR034840">
    <property type="entry name" value="CBM20_DPE2_1"/>
</dbReference>
<evidence type="ECO:0000313" key="3">
    <source>
        <dbReference type="Proteomes" id="UP001454036"/>
    </source>
</evidence>
<protein>
    <recommendedName>
        <fullName evidence="1">CBM20 domain-containing protein</fullName>
    </recommendedName>
</protein>
<dbReference type="CDD" id="cd05815">
    <property type="entry name" value="CBM20_DPE2_repeat1"/>
    <property type="match status" value="1"/>
</dbReference>
<dbReference type="EMBL" id="BAABME010002890">
    <property type="protein sequence ID" value="GAA0156539.1"/>
    <property type="molecule type" value="Genomic_DNA"/>
</dbReference>
<dbReference type="GO" id="GO:2001070">
    <property type="term" value="F:starch binding"/>
    <property type="evidence" value="ECO:0007669"/>
    <property type="project" value="InterPro"/>
</dbReference>
<dbReference type="InterPro" id="IPR013784">
    <property type="entry name" value="Carb-bd-like_fold"/>
</dbReference>
<dbReference type="InterPro" id="IPR002044">
    <property type="entry name" value="CBM20"/>
</dbReference>
<reference evidence="2 3" key="1">
    <citation type="submission" date="2024-01" db="EMBL/GenBank/DDBJ databases">
        <title>The complete chloroplast genome sequence of Lithospermum erythrorhizon: insights into the phylogenetic relationship among Boraginaceae species and the maternal lineages of purple gromwells.</title>
        <authorList>
            <person name="Okada T."/>
            <person name="Watanabe K."/>
        </authorList>
    </citation>
    <scope>NUCLEOTIDE SEQUENCE [LARGE SCALE GENOMIC DNA]</scope>
</reference>
<dbReference type="PANTHER" id="PTHR32518">
    <property type="match status" value="1"/>
</dbReference>
<accession>A0AAV3PXM3</accession>
<proteinExistence type="predicted"/>
<organism evidence="2 3">
    <name type="scientific">Lithospermum erythrorhizon</name>
    <name type="common">Purple gromwell</name>
    <name type="synonym">Lithospermum officinale var. erythrorhizon</name>
    <dbReference type="NCBI Taxonomy" id="34254"/>
    <lineage>
        <taxon>Eukaryota</taxon>
        <taxon>Viridiplantae</taxon>
        <taxon>Streptophyta</taxon>
        <taxon>Embryophyta</taxon>
        <taxon>Tracheophyta</taxon>
        <taxon>Spermatophyta</taxon>
        <taxon>Magnoliopsida</taxon>
        <taxon>eudicotyledons</taxon>
        <taxon>Gunneridae</taxon>
        <taxon>Pentapetalae</taxon>
        <taxon>asterids</taxon>
        <taxon>lamiids</taxon>
        <taxon>Boraginales</taxon>
        <taxon>Boraginaceae</taxon>
        <taxon>Boraginoideae</taxon>
        <taxon>Lithospermeae</taxon>
        <taxon>Lithospermum</taxon>
    </lineage>
</organism>
<gene>
    <name evidence="2" type="ORF">LIER_14017</name>
</gene>
<keyword evidence="3" id="KW-1185">Reference proteome</keyword>
<dbReference type="Proteomes" id="UP001454036">
    <property type="component" value="Unassembled WGS sequence"/>
</dbReference>
<dbReference type="PROSITE" id="PS51166">
    <property type="entry name" value="CBM20"/>
    <property type="match status" value="1"/>
</dbReference>
<dbReference type="SMART" id="SM01065">
    <property type="entry name" value="CBM_2"/>
    <property type="match status" value="1"/>
</dbReference>
<dbReference type="InterPro" id="IPR013783">
    <property type="entry name" value="Ig-like_fold"/>
</dbReference>
<dbReference type="Pfam" id="PF00686">
    <property type="entry name" value="CBM_20"/>
    <property type="match status" value="1"/>
</dbReference>
<evidence type="ECO:0000259" key="1">
    <source>
        <dbReference type="PROSITE" id="PS51166"/>
    </source>
</evidence>
<dbReference type="Gene3D" id="2.60.40.10">
    <property type="entry name" value="Immunoglobulins"/>
    <property type="match status" value="1"/>
</dbReference>
<dbReference type="AlphaFoldDB" id="A0AAV3PXM3"/>
<name>A0AAV3PXM3_LITER</name>
<feature type="domain" description="CBM20" evidence="1">
    <location>
        <begin position="10"/>
        <end position="119"/>
    </location>
</feature>
<dbReference type="SUPFAM" id="SSF49452">
    <property type="entry name" value="Starch-binding domain-like"/>
    <property type="match status" value="1"/>
</dbReference>
<sequence length="126" mass="13975">MVNLGLFSSSRTVRSITVSFGIPYFTHWGQNILVCGSEPVLGSWNVKKGLLLSPSHQDNELIWTGSIPVSVGFECEYNYYVVDENKNVLRVEAGKKRKLVLPDGAEDGQLVALHDLWQVLPDPDSS</sequence>
<comment type="caution">
    <text evidence="2">The sequence shown here is derived from an EMBL/GenBank/DDBJ whole genome shotgun (WGS) entry which is preliminary data.</text>
</comment>
<evidence type="ECO:0000313" key="2">
    <source>
        <dbReference type="EMBL" id="GAA0156539.1"/>
    </source>
</evidence>
<dbReference type="PANTHER" id="PTHR32518:SF3">
    <property type="entry name" value="4-ALPHA-GLUCANOTRANSFERASE"/>
    <property type="match status" value="1"/>
</dbReference>